<dbReference type="Pfam" id="PF25507">
    <property type="entry name" value="OB_POT1A"/>
    <property type="match status" value="1"/>
</dbReference>
<keyword evidence="7" id="KW-0539">Nucleus</keyword>
<dbReference type="eggNOG" id="KOG4757">
    <property type="taxonomic scope" value="Eukaryota"/>
</dbReference>
<dbReference type="GO" id="GO:0043047">
    <property type="term" value="F:single-stranded telomeric DNA binding"/>
    <property type="evidence" value="ECO:0007669"/>
    <property type="project" value="InterPro"/>
</dbReference>
<dbReference type="SMR" id="B4FYF1"/>
<dbReference type="GO" id="GO:0005634">
    <property type="term" value="C:nucleus"/>
    <property type="evidence" value="ECO:0007669"/>
    <property type="project" value="UniProtKB-SubCell"/>
</dbReference>
<dbReference type="InterPro" id="IPR011564">
    <property type="entry name" value="Telomer_end-bd_POT1/Cdc13"/>
</dbReference>
<evidence type="ECO:0000256" key="1">
    <source>
        <dbReference type="ARBA" id="ARBA00004123"/>
    </source>
</evidence>
<dbReference type="STRING" id="4577.B4FYF1"/>
<evidence type="ECO:0000256" key="5">
    <source>
        <dbReference type="ARBA" id="ARBA00022895"/>
    </source>
</evidence>
<sequence>MEEAPTREPKRLRQDAAVTSAAAAAEEPQYVYLPIADAMKVPGVRVCLFAVVSEIGITDRSRGTDFTLRLRIVDQSCMDGISVTVFADKTTLLPCVKSSGDVISLHNVMITMHGEFFVSFNKEVSSFALFESKVAECSPYQTSVKYHGSKHDKELLTQMRTWLAYNPLGLKDFELQLRSLKSDSTFDLVCKVVHVHEDNDKLIFYVWDGTDTPAVEFQATLDPKAVESPPLFEGPPLPREVLCTMPIIGTVLRIFSDMPIKEVSHMQNRVYWARFCNITCKEEFGIWKGILLASSKVRLLSHEDGSVVDRRKMYAIRKANQVLCQPMASFPSNVTVLSDVEYEEEWHSTLMQSLTHKEVTHKLKTLARVVGAYPCQASGLRLLSTGNIHLRLTLEDPTARIHAYVHKNYLVQFFGGFLTEEAITKKMNKLLGIPEPEDSEEGAPLTRNPPWIWCCLTSFYMDKNNPWDSRKYRIFATEMRD</sequence>
<dbReference type="FunFam" id="2.40.50.140:FF:000119">
    <property type="entry name" value="Protection of telomeres 1 homolog"/>
    <property type="match status" value="1"/>
</dbReference>
<dbReference type="InterPro" id="IPR057620">
    <property type="entry name" value="POT1A/B-like_OB"/>
</dbReference>
<dbReference type="GO" id="GO:0000723">
    <property type="term" value="P:telomere maintenance"/>
    <property type="evidence" value="ECO:0007669"/>
    <property type="project" value="InterPro"/>
</dbReference>
<dbReference type="CDD" id="cd04497">
    <property type="entry name" value="hPOT1_OB1_like"/>
    <property type="match status" value="1"/>
</dbReference>
<comment type="subcellular location">
    <subcellularLocation>
        <location evidence="2">Chromosome</location>
        <location evidence="2">Telomere</location>
    </subcellularLocation>
    <subcellularLocation>
        <location evidence="1">Nucleus</location>
    </subcellularLocation>
</comment>
<keyword evidence="6" id="KW-0238">DNA-binding</keyword>
<evidence type="ECO:0000256" key="7">
    <source>
        <dbReference type="ARBA" id="ARBA00023242"/>
    </source>
</evidence>
<dbReference type="GO" id="GO:0000781">
    <property type="term" value="C:chromosome, telomeric region"/>
    <property type="evidence" value="ECO:0007669"/>
    <property type="project" value="UniProtKB-SubCell"/>
</dbReference>
<dbReference type="EMBL" id="BT042139">
    <property type="protein sequence ID" value="ACF87144.1"/>
    <property type="molecule type" value="mRNA"/>
</dbReference>
<keyword evidence="5" id="KW-0779">Telomere</keyword>
<accession>B4FYF1</accession>
<dbReference type="ExpressionAtlas" id="B4FYF1">
    <property type="expression patterns" value="baseline and differential"/>
</dbReference>
<dbReference type="AlphaFoldDB" id="B4FYF1"/>
<dbReference type="HOGENOM" id="CLU_020958_0_1_1"/>
<dbReference type="InParanoid" id="B4FYF1"/>
<reference evidence="10" key="2">
    <citation type="submission" date="2015-12" db="EMBL/GenBank/DDBJ databases">
        <title>Update maize B73 reference genome by single molecule sequencing technologies.</title>
        <authorList>
            <consortium name="Maize Genome Sequencing Project"/>
            <person name="Ware D."/>
        </authorList>
    </citation>
    <scope>NUCLEOTIDE SEQUENCE</scope>
    <source>
        <tissue evidence="10">Seedling</tissue>
    </source>
</reference>
<keyword evidence="4" id="KW-0158">Chromosome</keyword>
<organism evidence="9">
    <name type="scientific">Zea mays</name>
    <name type="common">Maize</name>
    <dbReference type="NCBI Taxonomy" id="4577"/>
    <lineage>
        <taxon>Eukaryota</taxon>
        <taxon>Viridiplantae</taxon>
        <taxon>Streptophyta</taxon>
        <taxon>Embryophyta</taxon>
        <taxon>Tracheophyta</taxon>
        <taxon>Spermatophyta</taxon>
        <taxon>Magnoliopsida</taxon>
        <taxon>Liliopsida</taxon>
        <taxon>Poales</taxon>
        <taxon>Poaceae</taxon>
        <taxon>PACMAD clade</taxon>
        <taxon>Panicoideae</taxon>
        <taxon>Andropogonodae</taxon>
        <taxon>Andropogoneae</taxon>
        <taxon>Tripsacinae</taxon>
        <taxon>Zea</taxon>
    </lineage>
</organism>
<evidence type="ECO:0000256" key="2">
    <source>
        <dbReference type="ARBA" id="ARBA00004574"/>
    </source>
</evidence>
<gene>
    <name evidence="10" type="ORF">ZEAMMB73_Zm00001d025653</name>
</gene>
<dbReference type="IntAct" id="B4FYF1">
    <property type="interactions" value="2"/>
</dbReference>
<evidence type="ECO:0000256" key="3">
    <source>
        <dbReference type="ARBA" id="ARBA00008442"/>
    </source>
</evidence>
<dbReference type="Pfam" id="PF02765">
    <property type="entry name" value="POT1"/>
    <property type="match status" value="1"/>
</dbReference>
<proteinExistence type="evidence at transcript level"/>
<protein>
    <submittedName>
        <fullName evidence="10">Protection of telomeres protein 1b</fullName>
    </submittedName>
</protein>
<evidence type="ECO:0000256" key="6">
    <source>
        <dbReference type="ARBA" id="ARBA00023125"/>
    </source>
</evidence>
<evidence type="ECO:0000259" key="8">
    <source>
        <dbReference type="SMART" id="SM00976"/>
    </source>
</evidence>
<dbReference type="SUPFAM" id="SSF50249">
    <property type="entry name" value="Nucleic acid-binding proteins"/>
    <property type="match status" value="2"/>
</dbReference>
<name>B4FYF1_MAIZE</name>
<comment type="similarity">
    <text evidence="3">Belongs to the telombin family.</text>
</comment>
<dbReference type="InterPro" id="IPR012340">
    <property type="entry name" value="NA-bd_OB-fold"/>
</dbReference>
<dbReference type="OrthoDB" id="2186770at2759"/>
<dbReference type="SMART" id="SM00976">
    <property type="entry name" value="Telo_bind"/>
    <property type="match status" value="1"/>
</dbReference>
<dbReference type="PANTHER" id="PTHR14513">
    <property type="entry name" value="PROTECTION OF TELOMERES 1"/>
    <property type="match status" value="1"/>
</dbReference>
<dbReference type="OMA" id="WNPIARC"/>
<dbReference type="Gene3D" id="2.40.50.140">
    <property type="entry name" value="Nucleic acid-binding proteins"/>
    <property type="match status" value="2"/>
</dbReference>
<evidence type="ECO:0000313" key="9">
    <source>
        <dbReference type="EMBL" id="ACF87144.1"/>
    </source>
</evidence>
<dbReference type="InterPro" id="IPR028389">
    <property type="entry name" value="POT1"/>
</dbReference>
<dbReference type="EMBL" id="CM000786">
    <property type="protein sequence ID" value="AQK44181.1"/>
    <property type="molecule type" value="Genomic_DNA"/>
</dbReference>
<dbReference type="PANTHER" id="PTHR14513:SF0">
    <property type="entry name" value="PROTECTION OF TELOMERES PROTEIN 1"/>
    <property type="match status" value="1"/>
</dbReference>
<dbReference type="PaxDb" id="4577-GRMZM2G169648_P01"/>
<evidence type="ECO:0000313" key="10">
    <source>
        <dbReference type="EMBL" id="AQK44181.1"/>
    </source>
</evidence>
<dbReference type="KEGG" id="zma:100273977"/>
<feature type="domain" description="Telomeric single stranded DNA binding POT1/Cdc13" evidence="8">
    <location>
        <begin position="32"/>
        <end position="164"/>
    </location>
</feature>
<evidence type="ECO:0000256" key="4">
    <source>
        <dbReference type="ARBA" id="ARBA00022454"/>
    </source>
</evidence>
<reference evidence="9" key="1">
    <citation type="journal article" date="2009" name="PLoS Genet.">
        <title>Sequencing, mapping, and analysis of 27,455 maize full-length cDNAs.</title>
        <authorList>
            <person name="Soderlund C."/>
            <person name="Descour A."/>
            <person name="Kudrna D."/>
            <person name="Bomhoff M."/>
            <person name="Boyd L."/>
            <person name="Currie J."/>
            <person name="Angelova A."/>
            <person name="Collura K."/>
            <person name="Wissotski M."/>
            <person name="Ashley E."/>
            <person name="Morrow D."/>
            <person name="Fernandes J."/>
            <person name="Walbot V."/>
            <person name="Yu Y."/>
        </authorList>
    </citation>
    <scope>NUCLEOTIDE SEQUENCE</scope>
    <source>
        <strain evidence="9">B73</strain>
    </source>
</reference>